<dbReference type="PANTHER" id="PTHR23022">
    <property type="entry name" value="TRANSPOSABLE ELEMENT-RELATED"/>
    <property type="match status" value="1"/>
</dbReference>
<feature type="region of interest" description="Disordered" evidence="1">
    <location>
        <begin position="166"/>
        <end position="209"/>
    </location>
</feature>
<dbReference type="AlphaFoldDB" id="A0A9D3M712"/>
<evidence type="ECO:0000256" key="1">
    <source>
        <dbReference type="SAM" id="MobiDB-lite"/>
    </source>
</evidence>
<evidence type="ECO:0000259" key="2">
    <source>
        <dbReference type="Pfam" id="PF01498"/>
    </source>
</evidence>
<feature type="compositionally biased region" description="Basic and acidic residues" evidence="1">
    <location>
        <begin position="198"/>
        <end position="209"/>
    </location>
</feature>
<reference evidence="4" key="1">
    <citation type="submission" date="2021-01" db="EMBL/GenBank/DDBJ databases">
        <title>A chromosome-scale assembly of European eel, Anguilla anguilla.</title>
        <authorList>
            <person name="Henkel C."/>
            <person name="Jong-Raadsen S.A."/>
            <person name="Dufour S."/>
            <person name="Weltzien F.-A."/>
            <person name="Palstra A.P."/>
            <person name="Pelster B."/>
            <person name="Spaink H.P."/>
            <person name="Van Den Thillart G.E."/>
            <person name="Jansen H."/>
            <person name="Zahm M."/>
            <person name="Klopp C."/>
            <person name="Cedric C."/>
            <person name="Louis A."/>
            <person name="Berthelot C."/>
            <person name="Parey E."/>
            <person name="Roest Crollius H."/>
            <person name="Montfort J."/>
            <person name="Robinson-Rechavi M."/>
            <person name="Bucao C."/>
            <person name="Bouchez O."/>
            <person name="Gislard M."/>
            <person name="Lluch J."/>
            <person name="Milhes M."/>
            <person name="Lampietro C."/>
            <person name="Lopez Roques C."/>
            <person name="Donnadieu C."/>
            <person name="Braasch I."/>
            <person name="Desvignes T."/>
            <person name="Postlethwait J."/>
            <person name="Bobe J."/>
            <person name="Guiguen Y."/>
            <person name="Dirks R."/>
        </authorList>
    </citation>
    <scope>NUCLEOTIDE SEQUENCE</scope>
    <source>
        <strain evidence="4">Tag_6206</strain>
        <tissue evidence="4">Liver</tissue>
    </source>
</reference>
<dbReference type="PANTHER" id="PTHR23022:SF135">
    <property type="entry name" value="SI:DKEY-77F5.3"/>
    <property type="match status" value="1"/>
</dbReference>
<dbReference type="InterPro" id="IPR009057">
    <property type="entry name" value="Homeodomain-like_sf"/>
</dbReference>
<organism evidence="4 5">
    <name type="scientific">Anguilla anguilla</name>
    <name type="common">European freshwater eel</name>
    <name type="synonym">Muraena anguilla</name>
    <dbReference type="NCBI Taxonomy" id="7936"/>
    <lineage>
        <taxon>Eukaryota</taxon>
        <taxon>Metazoa</taxon>
        <taxon>Chordata</taxon>
        <taxon>Craniata</taxon>
        <taxon>Vertebrata</taxon>
        <taxon>Euteleostomi</taxon>
        <taxon>Actinopterygii</taxon>
        <taxon>Neopterygii</taxon>
        <taxon>Teleostei</taxon>
        <taxon>Anguilliformes</taxon>
        <taxon>Anguillidae</taxon>
        <taxon>Anguilla</taxon>
    </lineage>
</organism>
<evidence type="ECO:0008006" key="6">
    <source>
        <dbReference type="Google" id="ProtNLM"/>
    </source>
</evidence>
<protein>
    <recommendedName>
        <fullName evidence="6">Transposase Tc1-like domain-containing protein</fullName>
    </recommendedName>
</protein>
<sequence length="209" mass="23469">MPRSKEIPEEVKKKVIEIYQSGKGYRAISKVLELHRSTVRAIISKWRTLGTVVNLPRSGRPAKISPRAQRQLIREVTKDPGRTSKELQASLASAKVSVHESTIRKRLLKNGIHGRVARRKPLLTKRNINARLTIAKKPQDDPQALWDVVWNNVPWADESKVELFGRHGSRDFPVMEDRDASGEGDDSEESHASSSDPPKSKEVKQEGSG</sequence>
<dbReference type="GO" id="GO:0015074">
    <property type="term" value="P:DNA integration"/>
    <property type="evidence" value="ECO:0007669"/>
    <property type="project" value="InterPro"/>
</dbReference>
<feature type="domain" description="Sleeping Beauty transposase HTH" evidence="3">
    <location>
        <begin position="1"/>
        <end position="52"/>
    </location>
</feature>
<evidence type="ECO:0000313" key="5">
    <source>
        <dbReference type="Proteomes" id="UP001044222"/>
    </source>
</evidence>
<proteinExistence type="predicted"/>
<dbReference type="Proteomes" id="UP001044222">
    <property type="component" value="Chromosome 9"/>
</dbReference>
<comment type="caution">
    <text evidence="4">The sequence shown here is derived from an EMBL/GenBank/DDBJ whole genome shotgun (WGS) entry which is preliminary data.</text>
</comment>
<dbReference type="Gene3D" id="1.10.10.10">
    <property type="entry name" value="Winged helix-like DNA-binding domain superfamily/Winged helix DNA-binding domain"/>
    <property type="match status" value="1"/>
</dbReference>
<feature type="compositionally biased region" description="Basic and acidic residues" evidence="1">
    <location>
        <begin position="166"/>
        <end position="181"/>
    </location>
</feature>
<dbReference type="InterPro" id="IPR036388">
    <property type="entry name" value="WH-like_DNA-bd_sf"/>
</dbReference>
<dbReference type="SUPFAM" id="SSF46689">
    <property type="entry name" value="Homeodomain-like"/>
    <property type="match status" value="1"/>
</dbReference>
<evidence type="ECO:0000313" key="4">
    <source>
        <dbReference type="EMBL" id="KAG5841945.1"/>
    </source>
</evidence>
<dbReference type="Pfam" id="PF25787">
    <property type="entry name" value="HTH_SB"/>
    <property type="match status" value="1"/>
</dbReference>
<accession>A0A9D3M712</accession>
<name>A0A9D3M712_ANGAN</name>
<feature type="domain" description="Transposase Tc1-like" evidence="2">
    <location>
        <begin position="69"/>
        <end position="137"/>
    </location>
</feature>
<dbReference type="Pfam" id="PF01498">
    <property type="entry name" value="HTH_Tnp_Tc3_2"/>
    <property type="match status" value="1"/>
</dbReference>
<dbReference type="GO" id="GO:0003677">
    <property type="term" value="F:DNA binding"/>
    <property type="evidence" value="ECO:0007669"/>
    <property type="project" value="InterPro"/>
</dbReference>
<dbReference type="InterPro" id="IPR057667">
    <property type="entry name" value="HTH_SB"/>
</dbReference>
<dbReference type="EMBL" id="JAFIRN010000009">
    <property type="protein sequence ID" value="KAG5841945.1"/>
    <property type="molecule type" value="Genomic_DNA"/>
</dbReference>
<dbReference type="GO" id="GO:0006313">
    <property type="term" value="P:DNA transposition"/>
    <property type="evidence" value="ECO:0007669"/>
    <property type="project" value="InterPro"/>
</dbReference>
<dbReference type="InterPro" id="IPR002492">
    <property type="entry name" value="Transposase_Tc1-like"/>
</dbReference>
<keyword evidence="5" id="KW-1185">Reference proteome</keyword>
<dbReference type="InterPro" id="IPR052338">
    <property type="entry name" value="Transposase_5"/>
</dbReference>
<evidence type="ECO:0000259" key="3">
    <source>
        <dbReference type="Pfam" id="PF25787"/>
    </source>
</evidence>
<gene>
    <name evidence="4" type="ORF">ANANG_G00172420</name>
</gene>